<evidence type="ECO:0000259" key="11">
    <source>
        <dbReference type="PROSITE" id="PS50026"/>
    </source>
</evidence>
<dbReference type="AlphaFoldDB" id="A0ABD3W1X1"/>
<accession>A0ABD3W1X1</accession>
<dbReference type="Gene3D" id="4.10.470.20">
    <property type="match status" value="2"/>
</dbReference>
<dbReference type="PROSITE" id="PS50258">
    <property type="entry name" value="LNR"/>
    <property type="match status" value="1"/>
</dbReference>
<evidence type="ECO:0000256" key="5">
    <source>
        <dbReference type="ARBA" id="ARBA00023157"/>
    </source>
</evidence>
<evidence type="ECO:0000256" key="9">
    <source>
        <dbReference type="SAM" id="MobiDB-lite"/>
    </source>
</evidence>
<dbReference type="InterPro" id="IPR035993">
    <property type="entry name" value="Notch-like_dom_sf"/>
</dbReference>
<feature type="domain" description="DFDF" evidence="13">
    <location>
        <begin position="1112"/>
        <end position="1154"/>
    </location>
</feature>
<comment type="subcellular location">
    <subcellularLocation>
        <location evidence="7">Endomembrane system</location>
        <topology evidence="7">Single-pass type I membrane protein</topology>
    </subcellularLocation>
</comment>
<organism evidence="14 15">
    <name type="scientific">Sinanodonta woodiana</name>
    <name type="common">Chinese pond mussel</name>
    <name type="synonym">Anodonta woodiana</name>
    <dbReference type="NCBI Taxonomy" id="1069815"/>
    <lineage>
        <taxon>Eukaryota</taxon>
        <taxon>Metazoa</taxon>
        <taxon>Spiralia</taxon>
        <taxon>Lophotrochozoa</taxon>
        <taxon>Mollusca</taxon>
        <taxon>Bivalvia</taxon>
        <taxon>Autobranchia</taxon>
        <taxon>Heteroconchia</taxon>
        <taxon>Palaeoheterodonta</taxon>
        <taxon>Unionida</taxon>
        <taxon>Unionoidea</taxon>
        <taxon>Unionidae</taxon>
        <taxon>Unioninae</taxon>
        <taxon>Sinanodonta</taxon>
    </lineage>
</organism>
<dbReference type="Pfam" id="PF00066">
    <property type="entry name" value="Notch"/>
    <property type="match status" value="2"/>
</dbReference>
<reference evidence="14 15" key="1">
    <citation type="submission" date="2024-11" db="EMBL/GenBank/DDBJ databases">
        <title>Chromosome-level genome assembly of the freshwater bivalve Anodonta woodiana.</title>
        <authorList>
            <person name="Chen X."/>
        </authorList>
    </citation>
    <scope>NUCLEOTIDE SEQUENCE [LARGE SCALE GENOMIC DNA]</scope>
    <source>
        <strain evidence="14">MN2024</strain>
        <tissue evidence="14">Gills</tissue>
    </source>
</reference>
<evidence type="ECO:0000256" key="1">
    <source>
        <dbReference type="ARBA" id="ARBA00022692"/>
    </source>
</evidence>
<evidence type="ECO:0000259" key="13">
    <source>
        <dbReference type="PROSITE" id="PS51512"/>
    </source>
</evidence>
<keyword evidence="3 10" id="KW-1133">Transmembrane helix</keyword>
<dbReference type="SMART" id="SM00004">
    <property type="entry name" value="NL"/>
    <property type="match status" value="2"/>
</dbReference>
<dbReference type="EMBL" id="JBJQND010000008">
    <property type="protein sequence ID" value="KAL3867872.1"/>
    <property type="molecule type" value="Genomic_DNA"/>
</dbReference>
<evidence type="ECO:0000256" key="2">
    <source>
        <dbReference type="ARBA" id="ARBA00022737"/>
    </source>
</evidence>
<gene>
    <name evidence="14" type="ORF">ACJMK2_040718</name>
</gene>
<dbReference type="PROSITE" id="PS50026">
    <property type="entry name" value="EGF_3"/>
    <property type="match status" value="2"/>
</dbReference>
<evidence type="ECO:0000256" key="8">
    <source>
        <dbReference type="PROSITE-ProRule" id="PRU00076"/>
    </source>
</evidence>
<feature type="compositionally biased region" description="Acidic residues" evidence="9">
    <location>
        <begin position="1138"/>
        <end position="1153"/>
    </location>
</feature>
<feature type="non-terminal residue" evidence="14">
    <location>
        <position position="1"/>
    </location>
</feature>
<evidence type="ECO:0000313" key="14">
    <source>
        <dbReference type="EMBL" id="KAL3867872.1"/>
    </source>
</evidence>
<evidence type="ECO:0000313" key="15">
    <source>
        <dbReference type="Proteomes" id="UP001634394"/>
    </source>
</evidence>
<feature type="transmembrane region" description="Helical" evidence="10">
    <location>
        <begin position="919"/>
        <end position="944"/>
    </location>
</feature>
<evidence type="ECO:0000256" key="10">
    <source>
        <dbReference type="SAM" id="Phobius"/>
    </source>
</evidence>
<evidence type="ECO:0000256" key="6">
    <source>
        <dbReference type="ARBA" id="ARBA00023180"/>
    </source>
</evidence>
<keyword evidence="1 10" id="KW-0812">Transmembrane</keyword>
<feature type="region of interest" description="Disordered" evidence="9">
    <location>
        <begin position="1049"/>
        <end position="1078"/>
    </location>
</feature>
<evidence type="ECO:0000256" key="7">
    <source>
        <dbReference type="ARBA" id="ARBA00046288"/>
    </source>
</evidence>
<dbReference type="InterPro" id="IPR025762">
    <property type="entry name" value="DFDF"/>
</dbReference>
<dbReference type="PROSITE" id="PS51512">
    <property type="entry name" value="DFDF"/>
    <property type="match status" value="1"/>
</dbReference>
<keyword evidence="4 10" id="KW-0472">Membrane</keyword>
<feature type="domain" description="EGF-like" evidence="11">
    <location>
        <begin position="422"/>
        <end position="458"/>
    </location>
</feature>
<feature type="disulfide bond" evidence="8">
    <location>
        <begin position="365"/>
        <end position="374"/>
    </location>
</feature>
<feature type="region of interest" description="Disordered" evidence="9">
    <location>
        <begin position="1107"/>
        <end position="1172"/>
    </location>
</feature>
<feature type="compositionally biased region" description="Polar residues" evidence="9">
    <location>
        <begin position="104"/>
        <end position="170"/>
    </location>
</feature>
<proteinExistence type="predicted"/>
<keyword evidence="6" id="KW-0325">Glycoprotein</keyword>
<keyword evidence="2" id="KW-0677">Repeat</keyword>
<dbReference type="SUPFAM" id="SSF90193">
    <property type="entry name" value="Notch domain"/>
    <property type="match status" value="1"/>
</dbReference>
<protein>
    <submittedName>
        <fullName evidence="14">Uncharacterized protein</fullName>
    </submittedName>
</protein>
<name>A0ABD3W1X1_SINWO</name>
<feature type="disulfide bond" evidence="8">
    <location>
        <begin position="448"/>
        <end position="457"/>
    </location>
</feature>
<dbReference type="Proteomes" id="UP001634394">
    <property type="component" value="Unassembled WGS sequence"/>
</dbReference>
<evidence type="ECO:0000256" key="4">
    <source>
        <dbReference type="ARBA" id="ARBA00023136"/>
    </source>
</evidence>
<evidence type="ECO:0000256" key="3">
    <source>
        <dbReference type="ARBA" id="ARBA00022989"/>
    </source>
</evidence>
<feature type="compositionally biased region" description="Polar residues" evidence="9">
    <location>
        <begin position="24"/>
        <end position="70"/>
    </location>
</feature>
<feature type="compositionally biased region" description="Low complexity" evidence="9">
    <location>
        <begin position="1160"/>
        <end position="1172"/>
    </location>
</feature>
<keyword evidence="8" id="KW-0245">EGF-like domain</keyword>
<dbReference type="GO" id="GO:0012505">
    <property type="term" value="C:endomembrane system"/>
    <property type="evidence" value="ECO:0007669"/>
    <property type="project" value="UniProtKB-SubCell"/>
</dbReference>
<feature type="domain" description="EGF-like" evidence="11">
    <location>
        <begin position="340"/>
        <end position="375"/>
    </location>
</feature>
<dbReference type="PRINTS" id="PR01452">
    <property type="entry name" value="LNOTCHREPEAT"/>
</dbReference>
<keyword evidence="15" id="KW-1185">Reference proteome</keyword>
<dbReference type="InterPro" id="IPR000742">
    <property type="entry name" value="EGF"/>
</dbReference>
<comment type="caution">
    <text evidence="14">The sequence shown here is derived from an EMBL/GenBank/DDBJ whole genome shotgun (WGS) entry which is preliminary data.</text>
</comment>
<feature type="domain" description="LNR" evidence="12">
    <location>
        <begin position="552"/>
        <end position="595"/>
    </location>
</feature>
<dbReference type="InterPro" id="IPR000800">
    <property type="entry name" value="Notch_dom"/>
</dbReference>
<feature type="region of interest" description="Disordered" evidence="9">
    <location>
        <begin position="24"/>
        <end position="170"/>
    </location>
</feature>
<keyword evidence="5 8" id="KW-1015">Disulfide bond</keyword>
<comment type="caution">
    <text evidence="8">Lacks conserved residue(s) required for the propagation of feature annotation.</text>
</comment>
<evidence type="ECO:0000259" key="12">
    <source>
        <dbReference type="PROSITE" id="PS50258"/>
    </source>
</evidence>
<dbReference type="Gene3D" id="2.10.25.10">
    <property type="entry name" value="Laminin"/>
    <property type="match status" value="1"/>
</dbReference>
<feature type="compositionally biased region" description="Low complexity" evidence="9">
    <location>
        <begin position="71"/>
        <end position="103"/>
    </location>
</feature>
<dbReference type="PROSITE" id="PS00022">
    <property type="entry name" value="EGF_1"/>
    <property type="match status" value="2"/>
</dbReference>
<sequence>TVVNISSTTMSSLGTSVSIDAPSSLGTSVSSATMSSLGTSVSSDAPSSLGTSVSSATMSSLGTSVSSDAPSSLGTSVSSSTMSSLGTSVSSSTMGSLGTSVSSDAPSSLGTSVSSATMSSLGTSVSSATMGSLGTSVSSDAPSSLGTSVSSATMSSLGTSVSSDAPSSLGTSVSSATMSSLGTSISNTTLSDMKTSISMTTKLSSTTTASGPAGTTPVNISSTKFSALVAAVPNTTLKASGTSISNTTLSTIGTSTSLATNTSTTVSGADQVTGTTPVNISSTKFSALVAAVPNTTLKASGTSILNTTLSTIGTSTSLATNTSTTATTYEELHNEYLTVPQINCHDWNTSCMNNGNCTPEGTCLCPSSWTGRQCEYPCFPDDCPSEINVCIIDRKCNLNGTTYCNNIAGCFCFPGWYGSLCKISVCDNYPCYNGMKCRNDSGVAVCDCGGDAIGFHCPYNGSFSCHGIPSSARDHIISCINNKGYYTLVCKPEWTGKNCETPINITKFCSSNECDIKTLEYCNAVCERGNCSQNSYTTEGCKFAIGNPWNMCNTSNCIERFANGFCDSSCNNDDCLYDGHDCIDGKGFLQDCSPYFNTPCSNNLTFDGICNPECNTTDCLYDGFDCASSELTQLPGQLVIKVMMQPHSHMDKIIRKIGLLLRSGINKTFSTVLISKNNVFIAYLELTCSGLVNQKCFTSIQSAAKFLAAYVAKLIVPDLFVTDIFACEDGYYGDKGCNNKCSDGCKKSTNREICHKYSGECHDGCRDEYYGMTCNTNCNDNCGEIVGRRCNMVSGDCLYACKKNYYGQKCEQVCSNKCIDSCHQNGTCIGGCQGNLSYGFHCEKNCSKSCQNSTCDHLGKCHACVIGNHGDNCTEPCPDGCIEGCSQATGDCLKCNGNKCKADASYGQTTGRDPEKTDYTGVIVGVVASVFIIAAAILIAFLCWRRQQSGDYILGEDADTKTNANLEAVTTVQDQHSHMANFASSKDAVDLDEMHDNSVYVGRPLPTDDDELSENYPETTLGINNQFQPFVEIAFTADVDDSNEKFLNNGRVDWKQSPQDYAAETRDTDDQSSDDNEDVAVRTSGLLAAGGAPLAASEASLLSKDTLGEATESDNEPPQPDNEFMFEDGNLPQVTEADFNEENNSDEEEEEAQETQRFRSSSSSSSSSSDNN</sequence>